<keyword evidence="3" id="KW-0964">Secreted</keyword>
<organism evidence="5 6">
    <name type="scientific">Rhizophagus irregularis</name>
    <dbReference type="NCBI Taxonomy" id="588596"/>
    <lineage>
        <taxon>Eukaryota</taxon>
        <taxon>Fungi</taxon>
        <taxon>Fungi incertae sedis</taxon>
        <taxon>Mucoromycota</taxon>
        <taxon>Glomeromycotina</taxon>
        <taxon>Glomeromycetes</taxon>
        <taxon>Glomerales</taxon>
        <taxon>Glomeraceae</taxon>
        <taxon>Rhizophagus</taxon>
    </lineage>
</organism>
<keyword evidence="6" id="KW-1185">Reference proteome</keyword>
<dbReference type="VEuPathDB" id="FungiDB:RhiirFUN_006395"/>
<dbReference type="Pfam" id="PF20147">
    <property type="entry name" value="Crinkler"/>
    <property type="match status" value="1"/>
</dbReference>
<evidence type="ECO:0000256" key="1">
    <source>
        <dbReference type="ARBA" id="ARBA00004340"/>
    </source>
</evidence>
<evidence type="ECO:0000313" key="6">
    <source>
        <dbReference type="Proteomes" id="UP000234323"/>
    </source>
</evidence>
<sequence length="784" mass="90251">MSLNCLLLGENSNKSFSVDVGEITVIPINQNSFQFKFNKIKISHIKILISCQMIDENIKPATLLLWKVDGKKVEYNKDALKSFFSEDDIKEYLGGELMESRYMLTKYFTEENFEKIEEEIHIIIQVLAVAAPVSATAVSSQNVTQEEEHITIEKIVKTSQIIGNKDSPVITMYKYIERTHIQQFIKDTIKTNLEAFEIGSSRTNDYQGISISGGSGTGKTRHGFETINIIKDLKQIKDGSFEVIHIFVQIFSRSSLAHFDKRPLRDPSTGRYPHVASHVNLVGHYLALAIASYYFTKNYQQESLQSFKELAGNSALDLVTVLRAIRQSYSESKKLLILLQLDEYQRDEYLIANILRYISQLVVNNQVRVLKILIVPICTGTAPIKLQVGNPGYLSVTDYSIYDVHMSPMDIEKSFKFMKSDIDHNMKVSNEFIYSNLSDNPLYHILVGAIRGIAVIMERCALELFKMERPFASAKQAKEIWRILVNWAKRKYSIDTWLDCVGGRKDPQDEEDDKRKKAILKLMFWIHTQKLITKDIALGDSTLEDHEAGGLIFLEKIDDIRYKAKAPLVLIASLVSHLRLASNEVLSKKIDIQHNVNYRTTSILKRKFYDNPRNLHIWNYLIDYKKLFVITDANNDKVEDIDVTTGHFILLVCRYRLSDLLTSHAEEKYKFTSTESDFPVYKTLLTLENFENELEKATESYECFIVMIIKQFLGKVNELPSKVLRDLTGIMFEDQFLEFMGIYGDFTRFIAGEVLGMTMDKRNEEISEMMLDKNKEESEIKIDN</sequence>
<proteinExistence type="predicted"/>
<evidence type="ECO:0000256" key="3">
    <source>
        <dbReference type="ARBA" id="ARBA00022525"/>
    </source>
</evidence>
<dbReference type="GO" id="GO:0043657">
    <property type="term" value="C:host cell"/>
    <property type="evidence" value="ECO:0007669"/>
    <property type="project" value="UniProtKB-SubCell"/>
</dbReference>
<name>A0A2I1HFE3_9GLOM</name>
<dbReference type="InterPro" id="IPR045379">
    <property type="entry name" value="Crinkler_N"/>
</dbReference>
<dbReference type="VEuPathDB" id="FungiDB:FUN_021504"/>
<gene>
    <name evidence="5" type="ORF">RhiirA4_478724</name>
</gene>
<comment type="subcellular location">
    <subcellularLocation>
        <location evidence="1">Host cell</location>
    </subcellularLocation>
    <subcellularLocation>
        <location evidence="2">Secreted</location>
    </subcellularLocation>
</comment>
<dbReference type="VEuPathDB" id="FungiDB:RhiirFUN_003337"/>
<accession>A0A2I1HFE3</accession>
<dbReference type="GO" id="GO:0005576">
    <property type="term" value="C:extracellular region"/>
    <property type="evidence" value="ECO:0007669"/>
    <property type="project" value="UniProtKB-SubCell"/>
</dbReference>
<evidence type="ECO:0000256" key="2">
    <source>
        <dbReference type="ARBA" id="ARBA00004613"/>
    </source>
</evidence>
<evidence type="ECO:0000313" key="5">
    <source>
        <dbReference type="EMBL" id="PKY57575.1"/>
    </source>
</evidence>
<protein>
    <recommendedName>
        <fullName evidence="4">Crinkler effector protein N-terminal domain-containing protein</fullName>
    </recommendedName>
</protein>
<dbReference type="VEuPathDB" id="FungiDB:RhiirA1_474409"/>
<dbReference type="AlphaFoldDB" id="A0A2I1HFE3"/>
<reference evidence="5 6" key="1">
    <citation type="submission" date="2015-10" db="EMBL/GenBank/DDBJ databases">
        <title>Genome analyses suggest a sexual origin of heterokaryosis in a supposedly ancient asexual fungus.</title>
        <authorList>
            <person name="Ropars J."/>
            <person name="Sedzielewska K."/>
            <person name="Noel J."/>
            <person name="Charron P."/>
            <person name="Farinelli L."/>
            <person name="Marton T."/>
            <person name="Kruger M."/>
            <person name="Pelin A."/>
            <person name="Brachmann A."/>
            <person name="Corradi N."/>
        </authorList>
    </citation>
    <scope>NUCLEOTIDE SEQUENCE [LARGE SCALE GENOMIC DNA]</scope>
    <source>
        <strain evidence="5 6">A4</strain>
    </source>
</reference>
<evidence type="ECO:0000259" key="4">
    <source>
        <dbReference type="Pfam" id="PF20147"/>
    </source>
</evidence>
<comment type="caution">
    <text evidence="5">The sequence shown here is derived from an EMBL/GenBank/DDBJ whole genome shotgun (WGS) entry which is preliminary data.</text>
</comment>
<dbReference type="VEuPathDB" id="FungiDB:RhiirA1_443667"/>
<feature type="domain" description="Crinkler effector protein N-terminal" evidence="4">
    <location>
        <begin position="1"/>
        <end position="125"/>
    </location>
</feature>
<dbReference type="Proteomes" id="UP000234323">
    <property type="component" value="Unassembled WGS sequence"/>
</dbReference>
<dbReference type="EMBL" id="LLXI01002601">
    <property type="protein sequence ID" value="PKY57575.1"/>
    <property type="molecule type" value="Genomic_DNA"/>
</dbReference>